<dbReference type="GO" id="GO:0016491">
    <property type="term" value="F:oxidoreductase activity"/>
    <property type="evidence" value="ECO:0007669"/>
    <property type="project" value="UniProtKB-KW"/>
</dbReference>
<dbReference type="SUPFAM" id="SSF51735">
    <property type="entry name" value="NAD(P)-binding Rossmann-fold domains"/>
    <property type="match status" value="1"/>
</dbReference>
<dbReference type="InterPro" id="IPR050700">
    <property type="entry name" value="YIM1/Zinc_Alcohol_DH_Fams"/>
</dbReference>
<gene>
    <name evidence="2" type="ORF">ABLG96_15370</name>
</gene>
<dbReference type="PANTHER" id="PTHR11695:SF294">
    <property type="entry name" value="RETICULON-4-INTERACTING PROTEIN 1, MITOCHONDRIAL"/>
    <property type="match status" value="1"/>
</dbReference>
<protein>
    <submittedName>
        <fullName evidence="2">NADP-dependent oxidoreductase</fullName>
        <ecNumber evidence="2">1.-.-.-</ecNumber>
    </submittedName>
</protein>
<name>A0AAU8DKG1_9ACTN</name>
<dbReference type="Pfam" id="PF13602">
    <property type="entry name" value="ADH_zinc_N_2"/>
    <property type="match status" value="1"/>
</dbReference>
<dbReference type="Gene3D" id="3.40.50.720">
    <property type="entry name" value="NAD(P)-binding Rossmann-like Domain"/>
    <property type="match status" value="1"/>
</dbReference>
<dbReference type="RefSeq" id="WP_353648219.1">
    <property type="nucleotide sequence ID" value="NZ_CP159218.1"/>
</dbReference>
<dbReference type="EMBL" id="CP159218">
    <property type="protein sequence ID" value="XCG62604.1"/>
    <property type="molecule type" value="Genomic_DNA"/>
</dbReference>
<dbReference type="InterPro" id="IPR013154">
    <property type="entry name" value="ADH-like_N"/>
</dbReference>
<dbReference type="Gene3D" id="3.90.180.10">
    <property type="entry name" value="Medium-chain alcohol dehydrogenases, catalytic domain"/>
    <property type="match status" value="1"/>
</dbReference>
<dbReference type="InterPro" id="IPR011032">
    <property type="entry name" value="GroES-like_sf"/>
</dbReference>
<dbReference type="CDD" id="cd05289">
    <property type="entry name" value="MDR_like_2"/>
    <property type="match status" value="1"/>
</dbReference>
<dbReference type="Pfam" id="PF08240">
    <property type="entry name" value="ADH_N"/>
    <property type="match status" value="1"/>
</dbReference>
<dbReference type="SMART" id="SM00829">
    <property type="entry name" value="PKS_ER"/>
    <property type="match status" value="1"/>
</dbReference>
<dbReference type="PANTHER" id="PTHR11695">
    <property type="entry name" value="ALCOHOL DEHYDROGENASE RELATED"/>
    <property type="match status" value="1"/>
</dbReference>
<dbReference type="EC" id="1.-.-.-" evidence="2"/>
<accession>A0AAU8DKG1</accession>
<proteinExistence type="predicted"/>
<evidence type="ECO:0000259" key="1">
    <source>
        <dbReference type="SMART" id="SM00829"/>
    </source>
</evidence>
<feature type="domain" description="Enoyl reductase (ER)" evidence="1">
    <location>
        <begin position="8"/>
        <end position="303"/>
    </location>
</feature>
<dbReference type="InterPro" id="IPR036291">
    <property type="entry name" value="NAD(P)-bd_dom_sf"/>
</dbReference>
<dbReference type="SUPFAM" id="SSF50129">
    <property type="entry name" value="GroES-like"/>
    <property type="match status" value="1"/>
</dbReference>
<evidence type="ECO:0000313" key="2">
    <source>
        <dbReference type="EMBL" id="XCG62604.1"/>
    </source>
</evidence>
<reference evidence="2" key="1">
    <citation type="submission" date="2024-05" db="EMBL/GenBank/DDBJ databases">
        <authorList>
            <person name="Cai S.Y."/>
            <person name="Jin L.M."/>
            <person name="Li H.R."/>
        </authorList>
    </citation>
    <scope>NUCLEOTIDE SEQUENCE</scope>
    <source>
        <strain evidence="2">A5-74</strain>
    </source>
</reference>
<dbReference type="AlphaFoldDB" id="A0AAU8DKG1"/>
<organism evidence="2">
    <name type="scientific">Nakamurella sp. A5-74</name>
    <dbReference type="NCBI Taxonomy" id="3158264"/>
    <lineage>
        <taxon>Bacteria</taxon>
        <taxon>Bacillati</taxon>
        <taxon>Actinomycetota</taxon>
        <taxon>Actinomycetes</taxon>
        <taxon>Nakamurellales</taxon>
        <taxon>Nakamurellaceae</taxon>
        <taxon>Nakamurella</taxon>
    </lineage>
</organism>
<sequence length="308" mass="31787">MKAIQITRYSDTPTLTDVAEPSPGPGEVLIHVAGAATNPLDLKITAGYMHEFFPVKFPYTLGTDVSGTITALGDRVQGWAVGDRVVARLDPSAGGGYAEFAVVPADQLVTAPTSIPLFLASGAATAAATAWQALTEVAQVQAGQKVLIHAGAGGVGSFAVQMAHQLHAQVITTASGAGVQIAHDLGADEVLDHTAGPFGAELAGVDVVIDTVGGAVEEHSLDVLRPGGLLVAVPMPPDTERAASRGLRAEFVFHASDPQRLAAVTAMLDDSIRVLLDRTLDLQQGREALEYLAAGHAKGKIILTPYAP</sequence>
<dbReference type="InterPro" id="IPR020843">
    <property type="entry name" value="ER"/>
</dbReference>
<keyword evidence="2" id="KW-0560">Oxidoreductase</keyword>